<feature type="domain" description="Sulfatase N-terminal" evidence="1">
    <location>
        <begin position="9"/>
        <end position="115"/>
    </location>
</feature>
<dbReference type="InterPro" id="IPR017850">
    <property type="entry name" value="Alkaline_phosphatase_core_sf"/>
</dbReference>
<reference evidence="2 3" key="1">
    <citation type="submission" date="2014-07" db="EMBL/GenBank/DDBJ databases">
        <authorList>
            <person name="McCorrison J."/>
            <person name="Sanka R."/>
            <person name="Torralba M."/>
            <person name="Gillis M."/>
            <person name="Haft D.H."/>
            <person name="Methe B."/>
            <person name="Sutton G."/>
            <person name="Nelson K.E."/>
        </authorList>
    </citation>
    <scope>NUCLEOTIDE SEQUENCE [LARGE SCALE GENOMIC DNA]</scope>
    <source>
        <strain evidence="2 3">DNF00882</strain>
    </source>
</reference>
<gene>
    <name evidence="2" type="ORF">HMPREF0654_12940</name>
</gene>
<comment type="caution">
    <text evidence="2">The sequence shown here is derived from an EMBL/GenBank/DDBJ whole genome shotgun (WGS) entry which is preliminary data.</text>
</comment>
<feature type="non-terminal residue" evidence="2">
    <location>
        <position position="1"/>
    </location>
</feature>
<organism evidence="2 3">
    <name type="scientific">Prevotella disiens DNF00882</name>
    <dbReference type="NCBI Taxonomy" id="1401075"/>
    <lineage>
        <taxon>Bacteria</taxon>
        <taxon>Pseudomonadati</taxon>
        <taxon>Bacteroidota</taxon>
        <taxon>Bacteroidia</taxon>
        <taxon>Bacteroidales</taxon>
        <taxon>Prevotellaceae</taxon>
        <taxon>Prevotella</taxon>
    </lineage>
</organism>
<dbReference type="PANTHER" id="PTHR30443">
    <property type="entry name" value="INNER MEMBRANE PROTEIN"/>
    <property type="match status" value="1"/>
</dbReference>
<dbReference type="GO" id="GO:0005886">
    <property type="term" value="C:plasma membrane"/>
    <property type="evidence" value="ECO:0007669"/>
    <property type="project" value="UniProtKB-SubCell"/>
</dbReference>
<dbReference type="SUPFAM" id="SSF53649">
    <property type="entry name" value="Alkaline phosphatase-like"/>
    <property type="match status" value="1"/>
</dbReference>
<dbReference type="InterPro" id="IPR000917">
    <property type="entry name" value="Sulfatase_N"/>
</dbReference>
<dbReference type="Gene3D" id="3.40.720.10">
    <property type="entry name" value="Alkaline Phosphatase, subunit A"/>
    <property type="match status" value="1"/>
</dbReference>
<dbReference type="GO" id="GO:0016776">
    <property type="term" value="F:phosphotransferase activity, phosphate group as acceptor"/>
    <property type="evidence" value="ECO:0007669"/>
    <property type="project" value="TreeGrafter"/>
</dbReference>
<protein>
    <recommendedName>
        <fullName evidence="1">Sulfatase N-terminal domain-containing protein</fullName>
    </recommendedName>
</protein>
<dbReference type="Proteomes" id="UP000029538">
    <property type="component" value="Unassembled WGS sequence"/>
</dbReference>
<dbReference type="RefSeq" id="WP_036885396.1">
    <property type="nucleotide sequence ID" value="NZ_JRNR01000233.1"/>
</dbReference>
<evidence type="ECO:0000313" key="2">
    <source>
        <dbReference type="EMBL" id="KGF44092.1"/>
    </source>
</evidence>
<dbReference type="InterPro" id="IPR040423">
    <property type="entry name" value="PEA_transferase"/>
</dbReference>
<dbReference type="GO" id="GO:0009244">
    <property type="term" value="P:lipopolysaccharide core region biosynthetic process"/>
    <property type="evidence" value="ECO:0007669"/>
    <property type="project" value="TreeGrafter"/>
</dbReference>
<evidence type="ECO:0000259" key="1">
    <source>
        <dbReference type="Pfam" id="PF00884"/>
    </source>
</evidence>
<accession>A0A096BN18</accession>
<dbReference type="EMBL" id="JRNR01000233">
    <property type="protein sequence ID" value="KGF44092.1"/>
    <property type="molecule type" value="Genomic_DNA"/>
</dbReference>
<proteinExistence type="predicted"/>
<sequence length="175" mass="21162">ERYPHNQKYNHFTSDSINWRTEKWLSPISKQEIAEYDNSVLYNDNVMKKIFDYYRNTNAVIVYLSDHGEEIYDYRNSKGRKNIPMNKMLLKYQYEIPFMVWCSDLYKNKNTNLLSKLKSAQNTPMASDNVCHLLFRIASLKTPYYRSIYDILSPDYRCRRRIVADKIDYDKMMEK</sequence>
<dbReference type="PANTHER" id="PTHR30443:SF2">
    <property type="entry name" value="PHOSPHOETHANOLAMINE TRANSFERASE EPTC"/>
    <property type="match status" value="1"/>
</dbReference>
<name>A0A096BN18_9BACT</name>
<dbReference type="AlphaFoldDB" id="A0A096BN18"/>
<evidence type="ECO:0000313" key="3">
    <source>
        <dbReference type="Proteomes" id="UP000029538"/>
    </source>
</evidence>
<dbReference type="Pfam" id="PF00884">
    <property type="entry name" value="Sulfatase"/>
    <property type="match status" value="1"/>
</dbReference>